<evidence type="ECO:0000313" key="1">
    <source>
        <dbReference type="EMBL" id="KKL49360.1"/>
    </source>
</evidence>
<comment type="caution">
    <text evidence="1">The sequence shown here is derived from an EMBL/GenBank/DDBJ whole genome shotgun (WGS) entry which is preliminary data.</text>
</comment>
<accession>A0A0F9EWL1</accession>
<dbReference type="EMBL" id="LAZR01032983">
    <property type="protein sequence ID" value="KKL49360.1"/>
    <property type="molecule type" value="Genomic_DNA"/>
</dbReference>
<reference evidence="1" key="1">
    <citation type="journal article" date="2015" name="Nature">
        <title>Complex archaea that bridge the gap between prokaryotes and eukaryotes.</title>
        <authorList>
            <person name="Spang A."/>
            <person name="Saw J.H."/>
            <person name="Jorgensen S.L."/>
            <person name="Zaremba-Niedzwiedzka K."/>
            <person name="Martijn J."/>
            <person name="Lind A.E."/>
            <person name="van Eijk R."/>
            <person name="Schleper C."/>
            <person name="Guy L."/>
            <person name="Ettema T.J."/>
        </authorList>
    </citation>
    <scope>NUCLEOTIDE SEQUENCE</scope>
</reference>
<proteinExistence type="predicted"/>
<sequence>GLSALEYDIIKERIEGNGKTGGMDIKKEGLYSSRP</sequence>
<organism evidence="1">
    <name type="scientific">marine sediment metagenome</name>
    <dbReference type="NCBI Taxonomy" id="412755"/>
    <lineage>
        <taxon>unclassified sequences</taxon>
        <taxon>metagenomes</taxon>
        <taxon>ecological metagenomes</taxon>
    </lineage>
</organism>
<protein>
    <submittedName>
        <fullName evidence="1">Uncharacterized protein</fullName>
    </submittedName>
</protein>
<feature type="non-terminal residue" evidence="1">
    <location>
        <position position="1"/>
    </location>
</feature>
<name>A0A0F9EWL1_9ZZZZ</name>
<gene>
    <name evidence="1" type="ORF">LCGC14_2316310</name>
</gene>
<dbReference type="AlphaFoldDB" id="A0A0F9EWL1"/>